<evidence type="ECO:0000313" key="7">
    <source>
        <dbReference type="Proteomes" id="UP000316726"/>
    </source>
</evidence>
<proteinExistence type="predicted"/>
<dbReference type="PROSITE" id="PS50835">
    <property type="entry name" value="IG_LIKE"/>
    <property type="match status" value="1"/>
</dbReference>
<keyword evidence="3" id="KW-0812">Transmembrane</keyword>
<gene>
    <name evidence="6" type="ORF">A3770_19p83110</name>
</gene>
<reference evidence="6 7" key="1">
    <citation type="submission" date="2018-07" db="EMBL/GenBank/DDBJ databases">
        <title>The complete nuclear genome of the prasinophyte Chloropicon primus (CCMP1205).</title>
        <authorList>
            <person name="Pombert J.-F."/>
            <person name="Otis C."/>
            <person name="Turmel M."/>
            <person name="Lemieux C."/>
        </authorList>
    </citation>
    <scope>NUCLEOTIDE SEQUENCE [LARGE SCALE GENOMIC DNA]</scope>
    <source>
        <strain evidence="6 7">CCMP1205</strain>
    </source>
</reference>
<feature type="domain" description="Ig-like" evidence="5">
    <location>
        <begin position="5108"/>
        <end position="5223"/>
    </location>
</feature>
<keyword evidence="7" id="KW-1185">Reference proteome</keyword>
<sequence>MMKASAVLALLLFVVSTIQATAFAHVNGVYVYNVSPQSGPTSGGTKVTLTVKGGALPETDQYYFCKFGDQPVIAEHYTIDGGVGTFVCITPETATTKQVDVTFSIDGVAYTKPAKKQFAFHKPLVMENISPSVGSIGGGTSVLVSLDGEVVSRKTDGGILKPTCNFAGMKSRGTLISSPEGSSISCTVPSIYTLGHTDLSVSLNGVDYSENTGNFTIVLTEEYNDVVTKVTTHAMAGDPVFHVNGTSETGEFYGFFDMKFYDFYGFYGPSKDVAYMERTSEVCMVAVSPSVGPSSGGTVVTVKLAGVIPEGQETFFCKFGEKVVLADSFYYTEELSPAIVCTAPDFGSGSAAVELKISFDGITYTKSGSAFYYHDDIKIDNILPSMGTHMGGTTVGVRLGKSPMPSSFEVGLTTVPALCKFDTMEVQGQYVVTNDGPAVVCKTPGADLGVVNVKIALDGQHYSSDSVAFTFSLDPDEINPDHRMEVSRYLVEVEGEMTAFKNESFYSYDSEMGVGAGATEEARRELSFYEFYAFYDLGAVPFEGQKYKAGEIQKVFDYLPFSPDYCLFFNVGPDTSLEKLEIEGGSLFPAFDPQTFVYVTSVVKEQTCMNVTAFPTDKNVRSVTVGGHKIALDSTSHCLPLAVGENLVDVVVTGQDGQTTRTYSIVAVRLQGTKSGLEDLVVMDTTTNTPMDTSFFNTSILNYVVNVGIDVKEVILTPVPQDVDALVTVVVNGQVTYFGNQAVKTPLSAGSNLFEVTVEAEDGVKKTVYTFDLQREGTDLLSMQIFSDAAGTTPIPVSPGFNPATTVYTAQAGPIDVKFFIKLGLAPSATAEIAYDIGATSFSCAGGNQEGVTKNIKNLDQIEFCNPPGTNTMTITVKYQSLSTTYTVSVKRTSAAAQLQTVVNAAGNFYPPFDPNVYSYELVVKHTTSAFTLTPTVAPGAKTTMTVSYGGSSFSLSSGTATSTIATDACGLNDVVKIVVTAEDGVSTVTYTIQTVKLAEGIHSQLANFLMVNTTAGAVVPVFQPSTGTYLVDVLRSHKNGNDLSVGTDPVEVTFTWNAPQTYTSYGNFKGFTKKITLGNTVVDFADSNTVITPFSASVIHDDATGALTAASLTKSYAIVKGQRNEVEMLVESCDGRTNTTYSFDIFRGMGSVADMCNLVPSAGAFDTAFDKADTLYKINVAGDASSVGFTPTKCDSFAKIEAGACASSNRVPWTSGQLYTKALSTDFTQEQISTAEFCVTSENGLVKKTYSVTITRPLSSEALLKSLSVSLVKWDGSETTTAYTSTPTPIAKTAAISGTFEDAYFHVKATATIATAVLTMEYAGVTYNLVGGANSAVVPGAAGCVAPSLYYCDDGINTMCPEMNFGANVVTVKVTSQDGVNSASYVLTLTRPAITYASAIDNVFLMGHPILGLTELTAASGLTESTITTNFAAIGLQTAAVSKYGAFVSQEQIYTALAGLSQLPAAPTNADARFRAVASPRVQFLNDIADKMVAANTLVDRVSSGYTFGAASTTTLGTTAADSSPRVYVQPLFKNPYQSIKVEGVSVSPGCGLSLEADFGANDYKVEVFDASLTELSQYNVTVNRPYLPEALLQSYVSTIALDQTFVDTTFTYSTTVADTEDEVTLSFNKYDATSSVKAMLYYDGVLQSTVLATSATKFALSPFGQTTVVALVQTADGTDGGMYSFAFNKFPTILKSLTATLADATPVAFTPAFVDPSTTAVQTVQTSYVVSELTVASILVSATPLDAAATVAVKVGTTALTAVNGAYTVDLAADEVVVTVTVTGSDGVAVRVYTLTVTKELKNAAAAQSYVAFTEKGLSTTFGAGTAYIPVRGKTAGGKDALTGNFTCKVTGDATTFDQTFNSVFMSAGNFEVPLKTATIAGTYSYTCSLGGVAIGQSTGKITIIGGTLGSKSILSLVSTQAVRGSVVEFKIRTKDDYGNNVDTVVQSTQFTVTVTQVDGGVAMATAFNTTQTAGGAINWHFTPTLAYSGMYKVTITVLVGGLDTEIIGSGFLLGTTIPVTAASGWQVVYSPAYLAGGGQNVVVQPKAGVVAVKEQVILASMTGVTRNNAAFTKTFSCAGRATVQCTIPLGLTVTGNYTLTVKIGEALVGDQTYGIKVTGGAPDLTKTLLVFPTTANAGTPFDVKMSLVDLYDNPAASSLIDATQISVAFTQGASTVVPTAVASSCYFYNCEYVVTSKLTVFGPWKAQASYTGSPVGVSKTINVVAGAAVASKTSVTILQPTLTAGLPLALTAVPKDGFGNTIKVTDLPAEDQVFEAVILSDVLAKTTTFAVSGDVFTANLVITKIGTFNVIFKLGGSTAFQYAIAVTVGAVDPTKTKVAPPTTSVAGVETGFTVSFADAFENAIVPDLSVISFAGSTITKRAVAGEGTVSSPFVPAVATTTSGAYMKFVPFVSGSYQLNLQVDGVAVPNTDFMTVQPGSPSADLSVVSGNVLGATAGVAETAFVTVLDSFSNTHVTGLLDVQALIQLTPASGVPTVIPATSAWDAATKSYKVSYTANAIGSLLVSVSVEGVFLKKGLTTVVTPGPISALTSAVSGDIVIVKGQTGTLKVSAKDAFGNVLTTGGAPLAAQKVMATGDPADHLAAVFVTDNLDGTYSIPYTFAQAGTGKVKISLVDLATGTETELTESPSIEIKASSGVFSLTGSTLVAGATASTTADKTGSVVVTARDDQGVAMGAGGLQWSMQAVDSITSVALPKSAFTYSFVDAGTGEYTFTFAINEAGTYTVTVANTPTFDTTFTAEQVLGTFSSTITAGAAFAQNTLFDAAGSGYTGPVVLDAGVSATFHFDLYDQNNNKLGLAATEQALAGITANFMQAGVKTPLAVSFVTGVGAVATGHSTFAVVGDVHVSVNDVSKSIVAFDVNPGAVSTMLVFDTSPVKTAGQVYDYEVTLFDIHQNVISGGLNGEITGCTVTATSGATVVPMTCDFGASTTMDSLKVSTPAPAGLTKAGNYVVSYSFVQKGQSTPATQTSAMTITPAEASSTTSVLDGVLEKKITAGQQSFYTLTLSDAFGNFLNETTGTSEAVTVDSTITVGLSVGSVTTILTPILISPGVYQIPFGNAESLIAEPTAVTITVALNQVPLAGSPFTVPIENILPAATSTEASIVRNGAQNVMACAAGTAEASCAPHMSVVAGTTGSVQLFAYNTLGIPQVFKQEVVGASARIVAKAGQTVDAGDTGLTSEPTVTYQTGKGIYDVSFSANQFMDAGEEILYAVDMIMDAGNGFKPVFTVYFTVQPTSALPAATKIVATLSKISDYTALTSRYLFAHNQINTNDKYGNQAIYDPANPILITATAVGPAASAIYIEPLLNAAGAMSGQYILGVGTATAGTYFITISINGVDLESYSVTIEAGALDPASLSLTSTNSVAGVANTGKITGMDAFGNQLGTAALTAALTDATVTYTMALLGADGIPYTSAQMATFLVGAVTKPTAIDFSYTPKLAGSLEITATVTLGATTVMSFKKFTVAAGEVDVASSVVAGPALAGFVEDKATYFTVTLKDSLGNVKTGDCAKVTATISDATTLQSFTGMTVTEAVGSCVVAFTLPSGTYNMAALYNGATIKSFSSAAVVVVGDPDLASTLVAGLGYGDITVEAGSEQTFTVSLVAANGLLVPESQGATYVQATIVDAGGAPAGAAAVTDKLNGEYTVAYTINGSGTYKLSLLVGGALFSTQKSVLVKSTVTAAQNVTATVPAVATAGDVKIDVAVLDKFGNKQTYELYEVDDMQISVKEVFLAVPITDVVNGAGQAEVTLTKAGFYTVEFFFGTTLVSSNKIQVVAGEASVPNSVVYGEGLSAAKAGVESTFFIEIADEFQNTITDLTIANDFVNDATATMIKVGNATTTVPVDLEMSLVQGAVKATYTITGTGDYYLSIVVVDESTEPATSTTYTSFAGYVSTTVSAGVATANTITVGQLPTTGVFAGDVSFQILLEDQYGNPITTDQLLNFFIVARGTGSNLGEVTIAAPGTVVWAGDKYVVNMPITASGTYNLEVSRGADAIKGSPYALTVNPAPVDPAATLVEGGVLSGLADFTAGDAVSIKATPRDQFNNTVPLGAGETITAEYRYGTGEIVKVNGVAQTDNSVLFSGYSVTKAAEGVEVVVLFSDGVETTAAAQVSITVAPGPLDAAKTDVQLSGTTGANLTIAGQTVSVLVYPADVHGNPIAVTDATAFASTLAPSDVSVTATVTETPFAVSTSGVVLSKTLTSTVAADYVGDVTYKASATATPVSLIAGGLKLTVEAGDAVMSKTTVSGPVAMTAGAPASFSMTFFDTHGNQVSKAQPFMDAATLALPVKVGVNSFNANVLSRSFNGVTKKYVVTGETTKAGVLTFQFSVDGALVYETDALSPGSSEVFFIEPRDSFSNVLTSVTGAFTVTSIDSIVPTVTLNPASGLYEARFTAGTAESLGLSGAVTESTLAFEVAYDGVVFKTLSTKTFFAAGTISAEKSLMVSQDTGVALAVAPATEKGFSTDAPVKFVAVFKDTNNIAKPLTTAELSNVRASVVPSAVPTLALTAEGAVSVSFTAQSAADYAVQVFYNDVAIQGGARAGFAVSAGPAAAEKTFVSVDTVNKMTATDTAAASAVSAGVKNTLYVVAKDAFGNIQDASSARANIVATFTGTGGVVATPPPAVSVKDVSLDGEGVYHVYNVEYSANVAGQYNLDISLGAASLAKLQVVVAPGVFAAAKTVLEPVSDTATVGFPINFNLGAVDLYGNAKASADISFNMVFTKTVGAQVTTVTATGALKTTVTDAFTHTGAVTFTESGKYLLDVTSGGQAVINALEVDIDAGPVVQAKSTITGVDGVEAGAASVLTIVPRDANGNLNLADLPVVAFAPASGDYKAKVTADAAKVTVAYTPPVFGDVTLTASFGASTITATIAVSPSAPPALETVKMASLTGITASFDMDTNMGNMGSSQDCNLVLASATVGKLGTGATCSFTTAKELTITLGSEATILPVGSLAPDTVVIKENAIANAAGNSFNTTGSALLQAPDVTVVPSVVAKAPATVGICEDLTVDASSSDGSGGRNLAFSFAVEGLGSKILSLSNLLKSLDSTQSIADIDKNAMNYGIQYNFIVSATNFLGQTTTEKIPVYRGDTQVPTIFIAGKSSVTTESSSKVTVPCRAEMPGDFVFDSALQTCVKNTGGDLFPVNFSWKSDKSKATFDATGLDSTFAATMETRDFTIPNNYLEAGKTYGFICTGADAADPSRQQSAMVDVTVEYSAYEVSIKGGSRDISASSVLELEAVVADPNEANFPVNYVWDFTTTSDAGYKKSAAFYSTAALSQGKLTLAANELPPGTYVFSVTASKEPVTSKRKAVSASVTITVKEQAVLGVSIESNVAKKVLKPSKTLELFCHDQKTADDDGTGTTTYAWTMTSSVGDADLSSKAQGGVASDALVLPGGSLLPGVDYTFRCAATHATSLATVSGASSKTISTESLPSSGKVIVTALKNGKTFADATIDVASGLGDIEIIAKDWVSNADQIFYEFHAIETTTSTDVLLGTPSAENKVVSSLPVGTYKIVAYIKNDLEPQSALDKAAGAKYEVTKTFKFGDLTQAIDDVSRRRLLTGGAPTNEMEQLYFRFQVGVAEGDVPKALSFALIFGDSFGGAAKAQTCTAGDAAVAQIKNGMFTDLIALDAKVVPTNEYIGSHACAYSGLLYVPGDQQQANIASVALTLKTVLAAVADKSNPLSIPPSEGDPYLCFLNSMSSLTTYIKSDCESKNIGLTMLKDNTDTVGFLAQAVSDTTFAHTVVRKNTDVLDIYASGPTSNAVLNGKFPVTVKSNTTTSSPAMAVVDAEELLKDQYVLSEIISLNADAKSTATFAVPTASLAVPPAGYEPAVKFWTGTFTNGVADFVDVPELAEDGIDAVKEVYGFDLNVDAGETLYVVFYAVEIKLGLSMLEFYAPEYSYTTATGQLTGAIELTPPFSMKNYEYTVSVTNLQPLAEFKAQVAVDGIKLEVSKAGELEGAKDVTASAMAVGVPAKFAAGDIDVHGEDECVPTSACVAKTNVYEFKLTKGDDTKSYFVRISRSASTQGDLQDLKLAAASVYEQLYDDGMAAVSYSDSQLAYSAYVYSSVTAATIEAKAQANAPFPYGPGGAHLVVQGPGATGANAISAWGNSTAVVGSAEPNSANKHILIGKNPVTVDVTSQDGQQVVEYVVKIFRMGKPVSVTERFAGLNANDFINNADAQNAFIAAKAAQLGIEPYQVEILLIKSGSVIVEYVIYPVVDILRDPTATPAEKDAVEAQVTTANILGADNLATTVLSKTGEVLDFGAFGSGVSEIQKSATPPIPRPSDLPCPVCPLGYLTTTETNGEGVTFCSCAMPAEKKGGDDLGDGEIAGIVVGCVLFVAAVAVVSIVIYRRRRQAQQVLDDGGSSDEDEDEGNNNNSEGEAEDRT</sequence>
<dbReference type="InterPro" id="IPR014756">
    <property type="entry name" value="Ig_E-set"/>
</dbReference>
<dbReference type="Proteomes" id="UP000316726">
    <property type="component" value="Chromosome 19"/>
</dbReference>
<feature type="repeat" description="Filamin" evidence="1">
    <location>
        <begin position="3590"/>
        <end position="3695"/>
    </location>
</feature>
<evidence type="ECO:0000259" key="5">
    <source>
        <dbReference type="PROSITE" id="PS50835"/>
    </source>
</evidence>
<dbReference type="SUPFAM" id="SSF81296">
    <property type="entry name" value="E set domains"/>
    <property type="match status" value="3"/>
</dbReference>
<dbReference type="PROSITE" id="PS50194">
    <property type="entry name" value="FILAMIN_REPEAT"/>
    <property type="match status" value="1"/>
</dbReference>
<feature type="region of interest" description="Disordered" evidence="2">
    <location>
        <begin position="6373"/>
        <end position="6402"/>
    </location>
</feature>
<dbReference type="EMBL" id="CP031052">
    <property type="protein sequence ID" value="QDZ25793.1"/>
    <property type="molecule type" value="Genomic_DNA"/>
</dbReference>
<feature type="transmembrane region" description="Helical" evidence="3">
    <location>
        <begin position="6344"/>
        <end position="6366"/>
    </location>
</feature>
<name>A0A5B8MYZ4_9CHLO</name>
<feature type="signal peptide" evidence="4">
    <location>
        <begin position="1"/>
        <end position="20"/>
    </location>
</feature>
<dbReference type="STRING" id="1764295.A0A5B8MYZ4"/>
<dbReference type="InterPro" id="IPR013783">
    <property type="entry name" value="Ig-like_fold"/>
</dbReference>
<protein>
    <recommendedName>
        <fullName evidence="5">Ig-like domain-containing protein</fullName>
    </recommendedName>
</protein>
<evidence type="ECO:0000313" key="6">
    <source>
        <dbReference type="EMBL" id="QDZ25793.1"/>
    </source>
</evidence>
<accession>A0A5B8MYZ4</accession>
<evidence type="ECO:0000256" key="3">
    <source>
        <dbReference type="SAM" id="Phobius"/>
    </source>
</evidence>
<dbReference type="OrthoDB" id="9991317at2759"/>
<dbReference type="InterPro" id="IPR025883">
    <property type="entry name" value="Cadherin-like_domain"/>
</dbReference>
<dbReference type="Gene3D" id="2.60.40.10">
    <property type="entry name" value="Immunoglobulins"/>
    <property type="match status" value="11"/>
</dbReference>
<keyword evidence="3" id="KW-0472">Membrane</keyword>
<feature type="chain" id="PRO_5022911824" description="Ig-like domain-containing protein" evidence="4">
    <location>
        <begin position="21"/>
        <end position="6402"/>
    </location>
</feature>
<organism evidence="6 7">
    <name type="scientific">Chloropicon primus</name>
    <dbReference type="NCBI Taxonomy" id="1764295"/>
    <lineage>
        <taxon>Eukaryota</taxon>
        <taxon>Viridiplantae</taxon>
        <taxon>Chlorophyta</taxon>
        <taxon>Chloropicophyceae</taxon>
        <taxon>Chloropicales</taxon>
        <taxon>Chloropicaceae</taxon>
        <taxon>Chloropicon</taxon>
    </lineage>
</organism>
<feature type="compositionally biased region" description="Acidic residues" evidence="2">
    <location>
        <begin position="6380"/>
        <end position="6389"/>
    </location>
</feature>
<dbReference type="InterPro" id="IPR007110">
    <property type="entry name" value="Ig-like_dom"/>
</dbReference>
<evidence type="ECO:0000256" key="2">
    <source>
        <dbReference type="SAM" id="MobiDB-lite"/>
    </source>
</evidence>
<evidence type="ECO:0000256" key="1">
    <source>
        <dbReference type="PROSITE-ProRule" id="PRU00087"/>
    </source>
</evidence>
<keyword evidence="3" id="KW-1133">Transmembrane helix</keyword>
<keyword evidence="4" id="KW-0732">Signal</keyword>
<evidence type="ECO:0000256" key="4">
    <source>
        <dbReference type="SAM" id="SignalP"/>
    </source>
</evidence>
<dbReference type="InterPro" id="IPR017868">
    <property type="entry name" value="Filamin/ABP280_repeat-like"/>
</dbReference>
<dbReference type="Pfam" id="PF12733">
    <property type="entry name" value="Cadherin-like"/>
    <property type="match status" value="4"/>
</dbReference>